<reference evidence="3" key="1">
    <citation type="journal article" date="2019" name="Int. J. Syst. Evol. Microbiol.">
        <title>The Global Catalogue of Microorganisms (GCM) 10K type strain sequencing project: providing services to taxonomists for standard genome sequencing and annotation.</title>
        <authorList>
            <consortium name="The Broad Institute Genomics Platform"/>
            <consortium name="The Broad Institute Genome Sequencing Center for Infectious Disease"/>
            <person name="Wu L."/>
            <person name="Ma J."/>
        </authorList>
    </citation>
    <scope>NUCLEOTIDE SEQUENCE [LARGE SCALE GENOMIC DNA]</scope>
    <source>
        <strain evidence="3">CGMCC 1.12470</strain>
    </source>
</reference>
<name>A0ABW4IXN7_9ACTN</name>
<evidence type="ECO:0000256" key="1">
    <source>
        <dbReference type="SAM" id="MobiDB-lite"/>
    </source>
</evidence>
<protein>
    <submittedName>
        <fullName evidence="2">GAF domain-containing protein</fullName>
    </submittedName>
</protein>
<accession>A0ABW4IXN7</accession>
<organism evidence="2 3">
    <name type="scientific">Streptomyces caeni</name>
    <dbReference type="NCBI Taxonomy" id="2307231"/>
    <lineage>
        <taxon>Bacteria</taxon>
        <taxon>Bacillati</taxon>
        <taxon>Actinomycetota</taxon>
        <taxon>Actinomycetes</taxon>
        <taxon>Kitasatosporales</taxon>
        <taxon>Streptomycetaceae</taxon>
        <taxon>Streptomyces</taxon>
    </lineage>
</organism>
<evidence type="ECO:0000313" key="2">
    <source>
        <dbReference type="EMBL" id="MFD1662135.1"/>
    </source>
</evidence>
<feature type="region of interest" description="Disordered" evidence="1">
    <location>
        <begin position="1"/>
        <end position="43"/>
    </location>
</feature>
<proteinExistence type="predicted"/>
<comment type="caution">
    <text evidence="2">The sequence shown here is derived from an EMBL/GenBank/DDBJ whole genome shotgun (WGS) entry which is preliminary data.</text>
</comment>
<feature type="non-terminal residue" evidence="2">
    <location>
        <position position="79"/>
    </location>
</feature>
<evidence type="ECO:0000313" key="3">
    <source>
        <dbReference type="Proteomes" id="UP001597261"/>
    </source>
</evidence>
<dbReference type="Proteomes" id="UP001597261">
    <property type="component" value="Unassembled WGS sequence"/>
</dbReference>
<keyword evidence="3" id="KW-1185">Reference proteome</keyword>
<dbReference type="EMBL" id="JBHUDX010000087">
    <property type="protein sequence ID" value="MFD1662135.1"/>
    <property type="molecule type" value="Genomic_DNA"/>
</dbReference>
<feature type="compositionally biased region" description="Low complexity" evidence="1">
    <location>
        <begin position="33"/>
        <end position="43"/>
    </location>
</feature>
<gene>
    <name evidence="2" type="ORF">ACFSL4_29090</name>
</gene>
<sequence>MSYQPNDPYRARQTAPLTQSLPRRTMRDVTHGPSLPASAAVPVPQAQQATELAQRYELLDRLGPVWSSDQEFGRSPARG</sequence>